<feature type="compositionally biased region" description="Basic residues" evidence="12">
    <location>
        <begin position="408"/>
        <end position="422"/>
    </location>
</feature>
<evidence type="ECO:0000256" key="12">
    <source>
        <dbReference type="SAM" id="MobiDB-lite"/>
    </source>
</evidence>
<accession>A0A9Q0RTZ5</accession>
<keyword evidence="7" id="KW-0175">Coiled coil</keyword>
<dbReference type="InterPro" id="IPR008984">
    <property type="entry name" value="SMAD_FHA_dom_sf"/>
</dbReference>
<feature type="compositionally biased region" description="Basic and acidic residues" evidence="12">
    <location>
        <begin position="161"/>
        <end position="293"/>
    </location>
</feature>
<evidence type="ECO:0000259" key="13">
    <source>
        <dbReference type="PROSITE" id="PS50006"/>
    </source>
</evidence>
<keyword evidence="2" id="KW-1017">Isopeptide bond</keyword>
<dbReference type="InterPro" id="IPR000253">
    <property type="entry name" value="FHA_dom"/>
</dbReference>
<dbReference type="SMART" id="SM00240">
    <property type="entry name" value="FHA"/>
    <property type="match status" value="1"/>
</dbReference>
<keyword evidence="8" id="KW-0943">RNA-mediated gene silencing</keyword>
<dbReference type="InterPro" id="IPR050923">
    <property type="entry name" value="Cell_Proc_Reg/RNA_Proc"/>
</dbReference>
<dbReference type="Gene3D" id="2.60.200.20">
    <property type="match status" value="1"/>
</dbReference>
<dbReference type="CDD" id="cd22718">
    <property type="entry name" value="FHA_SNIP1"/>
    <property type="match status" value="1"/>
</dbReference>
<feature type="compositionally biased region" description="Basic residues" evidence="12">
    <location>
        <begin position="37"/>
        <end position="56"/>
    </location>
</feature>
<sequence length="638" mass="76166">MSKTKKSRKQEESSDDSDNSSTSEDSSSDSSSEERSHTKKHKKKSRKVKKRKLKKKSVQDDSDSKEDVKQSKRSKKSGKHKKKHKHQDSDSDVEVQEHSKVLYISSGGEDDREKHYQRSKRLGELKTLRGIDEERNVKSKWDSPAEDREKQRSGNYSTSKYGRDNYSSRDDEPQPDRYNRRHDNNSFEFRRNFRYEGDRGYRQMEPGRRYENDQRRYDRNFEPRRHSAEMMDTHVGRDHRFDGNHRNREAGHNRPEFSNRSFNDRHGERRRDFDDKRRDERMESDPSGRRDGGGRITRNPFDRTTGGNQLDELKREDVRREDLSRRDEPRRDEYRRDEPRRDEYRREERGRINDHRYTDRNAERVFKRERENSGGNRFEDNRNKRSRSLDHQRTDKRDSKRDYDRNNYQHRKGSHERRRHRSSSQSPVQQKNRRFRGSHDDSGNHEWGKKSSNSNDNSKAPVEKEKPNFGLSGKLTEDANKVNGVVINYAEPPEARKPKRRWRLYPFKGEQSLQTFYIHRQSCFLIGRDRKICDIPVDHPSCSKQHAVLQYRLVPYEKEDGTTSKRVRPYILDMSSANGTFVNNKKIDPKKYVELLEKDVIKFGYSSREYVLLHENSKDDSLDDDIGNDDVYIKTEGE</sequence>
<keyword evidence="6" id="KW-0832">Ubl conjugation</keyword>
<protein>
    <submittedName>
        <fullName evidence="14">Smad nuclear interacting protein 1</fullName>
    </submittedName>
</protein>
<dbReference type="SUPFAM" id="SSF49879">
    <property type="entry name" value="SMAD/FHA domain"/>
    <property type="match status" value="1"/>
</dbReference>
<keyword evidence="10" id="KW-0539">Nucleus</keyword>
<evidence type="ECO:0000256" key="6">
    <source>
        <dbReference type="ARBA" id="ARBA00022843"/>
    </source>
</evidence>
<name>A0A9Q0RTZ5_9DIPT</name>
<keyword evidence="4" id="KW-0507">mRNA processing</keyword>
<proteinExistence type="predicted"/>
<evidence type="ECO:0000313" key="15">
    <source>
        <dbReference type="Proteomes" id="UP001151699"/>
    </source>
</evidence>
<organism evidence="14 15">
    <name type="scientific">Pseudolycoriella hygida</name>
    <dbReference type="NCBI Taxonomy" id="35572"/>
    <lineage>
        <taxon>Eukaryota</taxon>
        <taxon>Metazoa</taxon>
        <taxon>Ecdysozoa</taxon>
        <taxon>Arthropoda</taxon>
        <taxon>Hexapoda</taxon>
        <taxon>Insecta</taxon>
        <taxon>Pterygota</taxon>
        <taxon>Neoptera</taxon>
        <taxon>Endopterygota</taxon>
        <taxon>Diptera</taxon>
        <taxon>Nematocera</taxon>
        <taxon>Sciaroidea</taxon>
        <taxon>Sciaridae</taxon>
        <taxon>Pseudolycoriella</taxon>
    </lineage>
</organism>
<evidence type="ECO:0000256" key="7">
    <source>
        <dbReference type="ARBA" id="ARBA00023054"/>
    </source>
</evidence>
<gene>
    <name evidence="14" type="primary">Snip1</name>
    <name evidence="14" type="ORF">Bhyg_16708</name>
</gene>
<dbReference type="PROSITE" id="PS50006">
    <property type="entry name" value="FHA_DOMAIN"/>
    <property type="match status" value="1"/>
</dbReference>
<evidence type="ECO:0000256" key="1">
    <source>
        <dbReference type="ARBA" id="ARBA00004123"/>
    </source>
</evidence>
<feature type="compositionally biased region" description="Basic residues" evidence="12">
    <location>
        <begin position="71"/>
        <end position="86"/>
    </location>
</feature>
<dbReference type="GO" id="GO:0031047">
    <property type="term" value="P:regulatory ncRNA-mediated gene silencing"/>
    <property type="evidence" value="ECO:0007669"/>
    <property type="project" value="UniProtKB-KW"/>
</dbReference>
<feature type="compositionally biased region" description="Basic and acidic residues" evidence="12">
    <location>
        <begin position="311"/>
        <end position="407"/>
    </location>
</feature>
<feature type="domain" description="FHA" evidence="13">
    <location>
        <begin position="524"/>
        <end position="587"/>
    </location>
</feature>
<dbReference type="PANTHER" id="PTHR23308">
    <property type="entry name" value="NUCLEAR INHIBITOR OF PROTEIN PHOSPHATASE-1"/>
    <property type="match status" value="1"/>
</dbReference>
<evidence type="ECO:0000256" key="2">
    <source>
        <dbReference type="ARBA" id="ARBA00022499"/>
    </source>
</evidence>
<feature type="compositionally biased region" description="Basic and acidic residues" evidence="12">
    <location>
        <begin position="437"/>
        <end position="449"/>
    </location>
</feature>
<dbReference type="Proteomes" id="UP001151699">
    <property type="component" value="Unassembled WGS sequence"/>
</dbReference>
<evidence type="ECO:0000256" key="3">
    <source>
        <dbReference type="ARBA" id="ARBA00022553"/>
    </source>
</evidence>
<dbReference type="GO" id="GO:0008380">
    <property type="term" value="P:RNA splicing"/>
    <property type="evidence" value="ECO:0007669"/>
    <property type="project" value="UniProtKB-KW"/>
</dbReference>
<evidence type="ECO:0000256" key="8">
    <source>
        <dbReference type="ARBA" id="ARBA00023158"/>
    </source>
</evidence>
<keyword evidence="15" id="KW-1185">Reference proteome</keyword>
<keyword evidence="9" id="KW-0508">mRNA splicing</keyword>
<dbReference type="OrthoDB" id="444265at2759"/>
<evidence type="ECO:0000256" key="4">
    <source>
        <dbReference type="ARBA" id="ARBA00022664"/>
    </source>
</evidence>
<keyword evidence="3" id="KW-0597">Phosphoprotein</keyword>
<dbReference type="EMBL" id="WJQU01001774">
    <property type="protein sequence ID" value="KAJ6633727.1"/>
    <property type="molecule type" value="Genomic_DNA"/>
</dbReference>
<evidence type="ECO:0000256" key="11">
    <source>
        <dbReference type="ARBA" id="ARBA00055964"/>
    </source>
</evidence>
<comment type="function">
    <text evidence="11">Required for pre-mRNA splicing as component of the spliceosome. As a component of the minor spliceosome, involved in the splicing of U12-type introns in pre-mRNAs. Down-regulates NF-kappa-B signaling by competing with RELA for CREBBP/EP300 binding. Involved in the microRNA (miRNA) biogenesis. May be involved in cyclin-D1/CCND1 mRNA stability through the SNARP complex which associates with both the 3'end of the CCND1 gene and its mRNA.</text>
</comment>
<dbReference type="AlphaFoldDB" id="A0A9Q0RTZ5"/>
<dbReference type="GO" id="GO:0006397">
    <property type="term" value="P:mRNA processing"/>
    <property type="evidence" value="ECO:0007669"/>
    <property type="project" value="UniProtKB-KW"/>
</dbReference>
<feature type="compositionally biased region" description="Basic and acidic residues" evidence="12">
    <location>
        <begin position="109"/>
        <end position="152"/>
    </location>
</feature>
<evidence type="ECO:0000256" key="10">
    <source>
        <dbReference type="ARBA" id="ARBA00023242"/>
    </source>
</evidence>
<dbReference type="FunFam" id="2.60.200.20:FF:000008">
    <property type="entry name" value="smad nuclear-interacting protein 1"/>
    <property type="match status" value="1"/>
</dbReference>
<keyword evidence="5" id="KW-0747">Spliceosome</keyword>
<evidence type="ECO:0000256" key="5">
    <source>
        <dbReference type="ARBA" id="ARBA00022728"/>
    </source>
</evidence>
<dbReference type="GO" id="GO:0005681">
    <property type="term" value="C:spliceosomal complex"/>
    <property type="evidence" value="ECO:0007669"/>
    <property type="project" value="UniProtKB-KW"/>
</dbReference>
<evidence type="ECO:0000256" key="9">
    <source>
        <dbReference type="ARBA" id="ARBA00023187"/>
    </source>
</evidence>
<feature type="compositionally biased region" description="Low complexity" evidence="12">
    <location>
        <begin position="450"/>
        <end position="459"/>
    </location>
</feature>
<feature type="region of interest" description="Disordered" evidence="12">
    <location>
        <begin position="1"/>
        <end position="475"/>
    </location>
</feature>
<evidence type="ECO:0000313" key="14">
    <source>
        <dbReference type="EMBL" id="KAJ6633727.1"/>
    </source>
</evidence>
<dbReference type="Pfam" id="PF00498">
    <property type="entry name" value="FHA"/>
    <property type="match status" value="1"/>
</dbReference>
<feature type="compositionally biased region" description="Low complexity" evidence="12">
    <location>
        <begin position="19"/>
        <end position="30"/>
    </location>
</feature>
<comment type="caution">
    <text evidence="14">The sequence shown here is derived from an EMBL/GenBank/DDBJ whole genome shotgun (WGS) entry which is preliminary data.</text>
</comment>
<reference evidence="14" key="1">
    <citation type="submission" date="2022-07" db="EMBL/GenBank/DDBJ databases">
        <authorList>
            <person name="Trinca V."/>
            <person name="Uliana J.V.C."/>
            <person name="Torres T.T."/>
            <person name="Ward R.J."/>
            <person name="Monesi N."/>
        </authorList>
    </citation>
    <scope>NUCLEOTIDE SEQUENCE</scope>
    <source>
        <strain evidence="14">HSMRA1968</strain>
        <tissue evidence="14">Whole embryos</tissue>
    </source>
</reference>
<comment type="subcellular location">
    <subcellularLocation>
        <location evidence="1">Nucleus</location>
    </subcellularLocation>
</comment>